<organism evidence="4 5">
    <name type="scientific">Blastomyces percursus</name>
    <dbReference type="NCBI Taxonomy" id="1658174"/>
    <lineage>
        <taxon>Eukaryota</taxon>
        <taxon>Fungi</taxon>
        <taxon>Dikarya</taxon>
        <taxon>Ascomycota</taxon>
        <taxon>Pezizomycotina</taxon>
        <taxon>Eurotiomycetes</taxon>
        <taxon>Eurotiomycetidae</taxon>
        <taxon>Onygenales</taxon>
        <taxon>Ajellomycetaceae</taxon>
        <taxon>Blastomyces</taxon>
    </lineage>
</organism>
<gene>
    <name evidence="4" type="ORF">ACJ73_05805</name>
</gene>
<evidence type="ECO:0000256" key="2">
    <source>
        <dbReference type="SAM" id="MobiDB-lite"/>
    </source>
</evidence>
<keyword evidence="5" id="KW-1185">Reference proteome</keyword>
<name>A0A1J9R2Y2_9EURO</name>
<dbReference type="InterPro" id="IPR001878">
    <property type="entry name" value="Znf_CCHC"/>
</dbReference>
<dbReference type="STRING" id="1658174.A0A1J9R2Y2"/>
<dbReference type="OrthoDB" id="4211618at2759"/>
<feature type="region of interest" description="Disordered" evidence="2">
    <location>
        <begin position="173"/>
        <end position="203"/>
    </location>
</feature>
<comment type="caution">
    <text evidence="4">The sequence shown here is derived from an EMBL/GenBank/DDBJ whole genome shotgun (WGS) entry which is preliminary data.</text>
</comment>
<evidence type="ECO:0000313" key="5">
    <source>
        <dbReference type="Proteomes" id="UP000242791"/>
    </source>
</evidence>
<dbReference type="GO" id="GO:0008270">
    <property type="term" value="F:zinc ion binding"/>
    <property type="evidence" value="ECO:0007669"/>
    <property type="project" value="UniProtKB-KW"/>
</dbReference>
<reference evidence="4 5" key="1">
    <citation type="submission" date="2015-08" db="EMBL/GenBank/DDBJ databases">
        <title>Emmonsia species relationships and genome sequence.</title>
        <authorList>
            <person name="Cuomo C.A."/>
            <person name="Schwartz I.S."/>
            <person name="Kenyon C."/>
            <person name="De Hoog G.S."/>
            <person name="Govender N.P."/>
            <person name="Botha A."/>
            <person name="Moreno L."/>
            <person name="De Vries M."/>
            <person name="Munoz J.F."/>
            <person name="Stielow J.B."/>
        </authorList>
    </citation>
    <scope>NUCLEOTIDE SEQUENCE [LARGE SCALE GENOMIC DNA]</scope>
    <source>
        <strain evidence="4 5">EI222</strain>
    </source>
</reference>
<proteinExistence type="predicted"/>
<dbReference type="EMBL" id="LGTZ01000944">
    <property type="protein sequence ID" value="OJD22847.1"/>
    <property type="molecule type" value="Genomic_DNA"/>
</dbReference>
<protein>
    <recommendedName>
        <fullName evidence="3">CCHC-type domain-containing protein</fullName>
    </recommendedName>
</protein>
<dbReference type="AlphaFoldDB" id="A0A1J9R2Y2"/>
<dbReference type="PROSITE" id="PS50158">
    <property type="entry name" value="ZF_CCHC"/>
    <property type="match status" value="1"/>
</dbReference>
<evidence type="ECO:0000313" key="4">
    <source>
        <dbReference type="EMBL" id="OJD22847.1"/>
    </source>
</evidence>
<feature type="domain" description="CCHC-type" evidence="3">
    <location>
        <begin position="153"/>
        <end position="168"/>
    </location>
</feature>
<evidence type="ECO:0000256" key="1">
    <source>
        <dbReference type="PROSITE-ProRule" id="PRU00047"/>
    </source>
</evidence>
<keyword evidence="1" id="KW-0479">Metal-binding</keyword>
<dbReference type="Proteomes" id="UP000242791">
    <property type="component" value="Unassembled WGS sequence"/>
</dbReference>
<dbReference type="VEuPathDB" id="FungiDB:ACJ73_05805"/>
<dbReference type="GO" id="GO:0003676">
    <property type="term" value="F:nucleic acid binding"/>
    <property type="evidence" value="ECO:0007669"/>
    <property type="project" value="InterPro"/>
</dbReference>
<evidence type="ECO:0000259" key="3">
    <source>
        <dbReference type="PROSITE" id="PS50158"/>
    </source>
</evidence>
<keyword evidence="1" id="KW-0863">Zinc-finger</keyword>
<accession>A0A1J9R2Y2</accession>
<sequence>MDSLFLDYDAARRAATWLSQAKQGTQSLSEFIAEFDGKLAVAGGLLWDDIIKITFLMSALSMKLKKNMIAMDLPSDYRQFCAKIKQVETRLQALDGFQGSGRRFPYFSSAKQTPAPAPDTMDWIPTSAATRTSFRVPGLHYDDVAERRAKGVCIKCTKPGHIASRCTDAFVPGKRKPFQANATKAKRAAEEDSDDAQSESGKE</sequence>
<keyword evidence="1" id="KW-0862">Zinc</keyword>